<dbReference type="STRING" id="34002.SAMN04489859_100366"/>
<accession>A0A1H8F0V2</accession>
<dbReference type="GO" id="GO:0004553">
    <property type="term" value="F:hydrolase activity, hydrolyzing O-glycosyl compounds"/>
    <property type="evidence" value="ECO:0007669"/>
    <property type="project" value="UniProtKB-ARBA"/>
</dbReference>
<dbReference type="InterPro" id="IPR008928">
    <property type="entry name" value="6-hairpin_glycosidase_sf"/>
</dbReference>
<dbReference type="Proteomes" id="UP000199054">
    <property type="component" value="Unassembled WGS sequence"/>
</dbReference>
<feature type="domain" description="GH15-like" evidence="1">
    <location>
        <begin position="159"/>
        <end position="414"/>
    </location>
</feature>
<evidence type="ECO:0000313" key="2">
    <source>
        <dbReference type="EMBL" id="SEN24628.1"/>
    </source>
</evidence>
<organism evidence="2 3">
    <name type="scientific">Paracoccus alcaliphilus</name>
    <dbReference type="NCBI Taxonomy" id="34002"/>
    <lineage>
        <taxon>Bacteria</taxon>
        <taxon>Pseudomonadati</taxon>
        <taxon>Pseudomonadota</taxon>
        <taxon>Alphaproteobacteria</taxon>
        <taxon>Rhodobacterales</taxon>
        <taxon>Paracoccaceae</taxon>
        <taxon>Paracoccus</taxon>
    </lineage>
</organism>
<sequence>MDAPDPGWIEAQRLASARAMRNACSATHLIHHREGFGWRVRPAAGSVLASPRIAGWDPEPDYFHHWIRDSAIVLRAVPLAIRADPQARPFWLRFIADFVTFSLAVSDPERKGPAVNPLRASTRPGHAEFLRPDAELAALTGDAWLAEPRVAADGLPDLERWSRPQDDGPALRASAMMAILEDLPEAASPQAEMLIARDLAHTLRMAGRPSVGPWEEAPPRRTTFTLLAQWDALDRGAAACPDCRASADRLAALIGTAQDDTTGGWRESIEAPAGHTDAATCLAILHLRRRHGPFAISAPRTRATIAALEKTFTALYPINGGRAVPAIGRWAGDAYFDGNPWYPTTLGFAELHYRIAADSGEAAAFTKAEAWMHLIETVAPRPPGPLPEQFDRRTGAPRSCMDLTWSAAAFLEAVAARDAALQAR</sequence>
<dbReference type="Gene3D" id="1.50.10.10">
    <property type="match status" value="1"/>
</dbReference>
<protein>
    <submittedName>
        <fullName evidence="2">Glucoamylase</fullName>
    </submittedName>
</protein>
<dbReference type="SUPFAM" id="SSF48208">
    <property type="entry name" value="Six-hairpin glycosidases"/>
    <property type="match status" value="1"/>
</dbReference>
<evidence type="ECO:0000259" key="1">
    <source>
        <dbReference type="Pfam" id="PF00723"/>
    </source>
</evidence>
<proteinExistence type="predicted"/>
<dbReference type="EMBL" id="FODE01000003">
    <property type="protein sequence ID" value="SEN24628.1"/>
    <property type="molecule type" value="Genomic_DNA"/>
</dbReference>
<gene>
    <name evidence="2" type="ORF">SAMN04489859_100366</name>
</gene>
<dbReference type="AlphaFoldDB" id="A0A1H8F0V2"/>
<dbReference type="InterPro" id="IPR012341">
    <property type="entry name" value="6hp_glycosidase-like_sf"/>
</dbReference>
<evidence type="ECO:0000313" key="3">
    <source>
        <dbReference type="Proteomes" id="UP000199054"/>
    </source>
</evidence>
<dbReference type="Pfam" id="PF00723">
    <property type="entry name" value="Glyco_hydro_15"/>
    <property type="match status" value="1"/>
</dbReference>
<dbReference type="PANTHER" id="PTHR31616">
    <property type="entry name" value="TREHALASE"/>
    <property type="match status" value="1"/>
</dbReference>
<keyword evidence="3" id="KW-1185">Reference proteome</keyword>
<reference evidence="2 3" key="1">
    <citation type="submission" date="2016-10" db="EMBL/GenBank/DDBJ databases">
        <authorList>
            <person name="de Groot N.N."/>
        </authorList>
    </citation>
    <scope>NUCLEOTIDE SEQUENCE [LARGE SCALE GENOMIC DNA]</scope>
    <source>
        <strain evidence="2 3">DSM 8512</strain>
    </source>
</reference>
<dbReference type="InterPro" id="IPR011613">
    <property type="entry name" value="GH15-like"/>
</dbReference>
<dbReference type="RefSeq" id="WP_090610472.1">
    <property type="nucleotide sequence ID" value="NZ_CP067125.1"/>
</dbReference>
<dbReference type="GO" id="GO:0005975">
    <property type="term" value="P:carbohydrate metabolic process"/>
    <property type="evidence" value="ECO:0007669"/>
    <property type="project" value="InterPro"/>
</dbReference>
<name>A0A1H8F0V2_9RHOB</name>
<dbReference type="PANTHER" id="PTHR31616:SF9">
    <property type="entry name" value="GLUCOAMYLASE, INTRACELLULAR SPORULATION-SPECIFIC"/>
    <property type="match status" value="1"/>
</dbReference>